<dbReference type="EMBL" id="KQ241686">
    <property type="protein sequence ID" value="KNC85736.1"/>
    <property type="molecule type" value="Genomic_DNA"/>
</dbReference>
<evidence type="ECO:0000313" key="6">
    <source>
        <dbReference type="Proteomes" id="UP000054560"/>
    </source>
</evidence>
<dbReference type="OrthoDB" id="17536at2759"/>
<dbReference type="RefSeq" id="XP_014159638.1">
    <property type="nucleotide sequence ID" value="XM_014304163.1"/>
</dbReference>
<organism evidence="5 6">
    <name type="scientific">Sphaeroforma arctica JP610</name>
    <dbReference type="NCBI Taxonomy" id="667725"/>
    <lineage>
        <taxon>Eukaryota</taxon>
        <taxon>Ichthyosporea</taxon>
        <taxon>Ichthyophonida</taxon>
        <taxon>Sphaeroforma</taxon>
    </lineage>
</organism>
<feature type="region of interest" description="Disordered" evidence="4">
    <location>
        <begin position="1"/>
        <end position="29"/>
    </location>
</feature>
<dbReference type="GO" id="GO:0080129">
    <property type="term" value="P:proteasome core complex assembly"/>
    <property type="evidence" value="ECO:0007669"/>
    <property type="project" value="TreeGrafter"/>
</dbReference>
<keyword evidence="6" id="KW-1185">Reference proteome</keyword>
<dbReference type="InterPro" id="IPR016565">
    <property type="entry name" value="Proteasome_assmbl_chp_1"/>
</dbReference>
<accession>A0A0L0GA30</accession>
<evidence type="ECO:0000313" key="5">
    <source>
        <dbReference type="EMBL" id="KNC85736.1"/>
    </source>
</evidence>
<proteinExistence type="inferred from homology"/>
<evidence type="ECO:0000256" key="3">
    <source>
        <dbReference type="ARBA" id="ARBA00023186"/>
    </source>
</evidence>
<evidence type="ECO:0000256" key="2">
    <source>
        <dbReference type="ARBA" id="ARBA00019180"/>
    </source>
</evidence>
<keyword evidence="3" id="KW-0143">Chaperone</keyword>
<dbReference type="GO" id="GO:0070628">
    <property type="term" value="F:proteasome binding"/>
    <property type="evidence" value="ECO:0007669"/>
    <property type="project" value="TreeGrafter"/>
</dbReference>
<dbReference type="AlphaFoldDB" id="A0A0L0GA30"/>
<name>A0A0L0GA30_9EUKA</name>
<dbReference type="PANTHER" id="PTHR15069:SF1">
    <property type="entry name" value="PROTEASOME ASSEMBLY CHAPERONE 1"/>
    <property type="match status" value="1"/>
</dbReference>
<dbReference type="Proteomes" id="UP000054560">
    <property type="component" value="Unassembled WGS sequence"/>
</dbReference>
<comment type="similarity">
    <text evidence="1">Belongs to the PSMG1 family.</text>
</comment>
<sequence length="276" mass="30117">MEYIGGGYPDLPSRSLYDDSDDESSDTVDSNYVPTVWRLSQRSRSTDGKLKCKTLIISVSADTGGALEQLLHLHRTKPMATLITPTAVQLPINQQSTSGARTCFCYDLSTATTQPHDVVLMNCKTRIPAESAFDFVHTLFEHITPSSRVVVLTNRPHLEYVTKLTEEKHEIVFPIVRAVGTSRAYAEDTLVNIQQSLAAPNIVDGVAAAVMSHCEVHKITATVHVSFHETAGVGDEYYETAMLHLPILNECGVDVDSESSTSDAPHVGLPASTVYV</sequence>
<reference evidence="5 6" key="1">
    <citation type="submission" date="2011-02" db="EMBL/GenBank/DDBJ databases">
        <title>The Genome Sequence of Sphaeroforma arctica JP610.</title>
        <authorList>
            <consortium name="The Broad Institute Genome Sequencing Platform"/>
            <person name="Russ C."/>
            <person name="Cuomo C."/>
            <person name="Young S.K."/>
            <person name="Zeng Q."/>
            <person name="Gargeya S."/>
            <person name="Alvarado L."/>
            <person name="Berlin A."/>
            <person name="Chapman S.B."/>
            <person name="Chen Z."/>
            <person name="Freedman E."/>
            <person name="Gellesch M."/>
            <person name="Goldberg J."/>
            <person name="Griggs A."/>
            <person name="Gujja S."/>
            <person name="Heilman E."/>
            <person name="Heiman D."/>
            <person name="Howarth C."/>
            <person name="Mehta T."/>
            <person name="Neiman D."/>
            <person name="Pearson M."/>
            <person name="Roberts A."/>
            <person name="Saif S."/>
            <person name="Shea T."/>
            <person name="Shenoy N."/>
            <person name="Sisk P."/>
            <person name="Stolte C."/>
            <person name="Sykes S."/>
            <person name="White J."/>
            <person name="Yandava C."/>
            <person name="Burger G."/>
            <person name="Gray M.W."/>
            <person name="Holland P.W.H."/>
            <person name="King N."/>
            <person name="Lang F.B.F."/>
            <person name="Roger A.J."/>
            <person name="Ruiz-Trillo I."/>
            <person name="Haas B."/>
            <person name="Nusbaum C."/>
            <person name="Birren B."/>
        </authorList>
    </citation>
    <scope>NUCLEOTIDE SEQUENCE [LARGE SCALE GENOMIC DNA]</scope>
    <source>
        <strain evidence="5 6">JP610</strain>
    </source>
</reference>
<protein>
    <recommendedName>
        <fullName evidence="2">Proteasome assembly chaperone 1</fullName>
    </recommendedName>
</protein>
<evidence type="ECO:0000256" key="1">
    <source>
        <dbReference type="ARBA" id="ARBA00005261"/>
    </source>
</evidence>
<dbReference type="GeneID" id="25902581"/>
<dbReference type="Pfam" id="PF16094">
    <property type="entry name" value="PAC1"/>
    <property type="match status" value="1"/>
</dbReference>
<evidence type="ECO:0000256" key="4">
    <source>
        <dbReference type="SAM" id="MobiDB-lite"/>
    </source>
</evidence>
<dbReference type="PANTHER" id="PTHR15069">
    <property type="entry name" value="PROTEASOME ASSEMBLY CHAPERONE 1"/>
    <property type="match status" value="1"/>
</dbReference>
<gene>
    <name evidence="5" type="ORF">SARC_02077</name>
</gene>
<dbReference type="GO" id="GO:0005783">
    <property type="term" value="C:endoplasmic reticulum"/>
    <property type="evidence" value="ECO:0007669"/>
    <property type="project" value="InterPro"/>
</dbReference>